<dbReference type="EMBL" id="JALJOV010001642">
    <property type="protein sequence ID" value="KAK9845143.1"/>
    <property type="molecule type" value="Genomic_DNA"/>
</dbReference>
<dbReference type="InterPro" id="IPR000086">
    <property type="entry name" value="NUDIX_hydrolase_dom"/>
</dbReference>
<dbReference type="Pfam" id="PF00293">
    <property type="entry name" value="NUDIX"/>
    <property type="match status" value="1"/>
</dbReference>
<evidence type="ECO:0000259" key="3">
    <source>
        <dbReference type="PROSITE" id="PS51462"/>
    </source>
</evidence>
<dbReference type="Gene3D" id="3.90.79.10">
    <property type="entry name" value="Nucleoside Triphosphate Pyrophosphohydrolase"/>
    <property type="match status" value="1"/>
</dbReference>
<reference evidence="4 5" key="1">
    <citation type="journal article" date="2024" name="Nat. Commun.">
        <title>Phylogenomics reveals the evolutionary origins of lichenization in chlorophyte algae.</title>
        <authorList>
            <person name="Puginier C."/>
            <person name="Libourel C."/>
            <person name="Otte J."/>
            <person name="Skaloud P."/>
            <person name="Haon M."/>
            <person name="Grisel S."/>
            <person name="Petersen M."/>
            <person name="Berrin J.G."/>
            <person name="Delaux P.M."/>
            <person name="Dal Grande F."/>
            <person name="Keller J."/>
        </authorList>
    </citation>
    <scope>NUCLEOTIDE SEQUENCE [LARGE SCALE GENOMIC DNA]</scope>
    <source>
        <strain evidence="4 5">SAG 2523</strain>
    </source>
</reference>
<comment type="similarity">
    <text evidence="2">Belongs to the Nudix hydrolase family.</text>
</comment>
<dbReference type="SUPFAM" id="SSF55811">
    <property type="entry name" value="Nudix"/>
    <property type="match status" value="1"/>
</dbReference>
<dbReference type="PANTHER" id="PTHR16099">
    <property type="entry name" value="8-OXO-DGTP DIPHOSPHATES NUDT15"/>
    <property type="match status" value="1"/>
</dbReference>
<dbReference type="InterPro" id="IPR015797">
    <property type="entry name" value="NUDIX_hydrolase-like_dom_sf"/>
</dbReference>
<name>A0AAW1SHG8_9CHLO</name>
<dbReference type="InterPro" id="IPR020084">
    <property type="entry name" value="NUDIX_hydrolase_CS"/>
</dbReference>
<comment type="caution">
    <text evidence="4">The sequence shown here is derived from an EMBL/GenBank/DDBJ whole genome shotgun (WGS) entry which is preliminary data.</text>
</comment>
<dbReference type="GO" id="GO:0005829">
    <property type="term" value="C:cytosol"/>
    <property type="evidence" value="ECO:0007669"/>
    <property type="project" value="TreeGrafter"/>
</dbReference>
<dbReference type="GO" id="GO:0035539">
    <property type="term" value="F:8-oxo-7,8-dihydrodeoxyguanosine triphosphate pyrophosphatase activity"/>
    <property type="evidence" value="ECO:0007669"/>
    <property type="project" value="TreeGrafter"/>
</dbReference>
<dbReference type="PROSITE" id="PS51462">
    <property type="entry name" value="NUDIX"/>
    <property type="match status" value="1"/>
</dbReference>
<evidence type="ECO:0000256" key="1">
    <source>
        <dbReference type="ARBA" id="ARBA00022801"/>
    </source>
</evidence>
<organism evidence="4 5">
    <name type="scientific">Apatococcus fuscideae</name>
    <dbReference type="NCBI Taxonomy" id="2026836"/>
    <lineage>
        <taxon>Eukaryota</taxon>
        <taxon>Viridiplantae</taxon>
        <taxon>Chlorophyta</taxon>
        <taxon>core chlorophytes</taxon>
        <taxon>Trebouxiophyceae</taxon>
        <taxon>Chlorellales</taxon>
        <taxon>Chlorellaceae</taxon>
        <taxon>Apatococcus</taxon>
    </lineage>
</organism>
<proteinExistence type="inferred from homology"/>
<dbReference type="Proteomes" id="UP001485043">
    <property type="component" value="Unassembled WGS sequence"/>
</dbReference>
<dbReference type="PROSITE" id="PS00893">
    <property type="entry name" value="NUDIX_BOX"/>
    <property type="match status" value="1"/>
</dbReference>
<gene>
    <name evidence="4" type="ORF">WJX84_002766</name>
</gene>
<dbReference type="FunFam" id="3.90.79.10:FF:000060">
    <property type="entry name" value="Nudix hydrolase 1"/>
    <property type="match status" value="1"/>
</dbReference>
<accession>A0AAW1SHG8</accession>
<dbReference type="PRINTS" id="PR00502">
    <property type="entry name" value="NUDIXFAMILY"/>
</dbReference>
<dbReference type="PANTHER" id="PTHR16099:SF5">
    <property type="entry name" value="NUCLEOTIDE TRIPHOSPHATE DIPHOSPHATASE NUDT15"/>
    <property type="match status" value="1"/>
</dbReference>
<sequence length="198" mass="21882">MYLGQLQCCLRRERCAHSGHQADNHGKATDKWTRALQMPPAAQIGVGVLLWREGAVLVGMRKGSHGSGEWALPGGKLEFGETLEDCAAREVLEETGLDICSVPIHRAWVTSTVFDKVTHFVTVFMQADVPQGQEAQNLEPGKCMGWQWHSLQQVPTPRFRPLNELIALQAAHGQQRDSFISPLFHSAPLTGHRVKGLS</sequence>
<dbReference type="InterPro" id="IPR020476">
    <property type="entry name" value="Nudix_hydrolase"/>
</dbReference>
<protein>
    <recommendedName>
        <fullName evidence="3">Nudix hydrolase domain-containing protein</fullName>
    </recommendedName>
</protein>
<dbReference type="GO" id="GO:0006203">
    <property type="term" value="P:dGTP catabolic process"/>
    <property type="evidence" value="ECO:0007669"/>
    <property type="project" value="TreeGrafter"/>
</dbReference>
<feature type="domain" description="Nudix hydrolase" evidence="3">
    <location>
        <begin position="41"/>
        <end position="172"/>
    </location>
</feature>
<dbReference type="CDD" id="cd04678">
    <property type="entry name" value="NUDIX_MTH2_Nudt15"/>
    <property type="match status" value="1"/>
</dbReference>
<evidence type="ECO:0000313" key="4">
    <source>
        <dbReference type="EMBL" id="KAK9845143.1"/>
    </source>
</evidence>
<evidence type="ECO:0000256" key="2">
    <source>
        <dbReference type="RuleBase" id="RU003476"/>
    </source>
</evidence>
<keyword evidence="1 2" id="KW-0378">Hydrolase</keyword>
<evidence type="ECO:0000313" key="5">
    <source>
        <dbReference type="Proteomes" id="UP001485043"/>
    </source>
</evidence>
<dbReference type="AlphaFoldDB" id="A0AAW1SHG8"/>
<keyword evidence="5" id="KW-1185">Reference proteome</keyword>